<sequence length="161" mass="17672">MDSSATVPFSSLPLPPEPPDPDLVVVFPINPPDPPPVLLVCPFLRQISPSYTDPLNEKEIESLMPWELCSSTGCLLKPLCSGVDVLSTQLALLHLLLAGISHSRALNSGWSYSSFRHYPVSKPIIFTSCVEHVLLKSALRASTIYHQECFLIFCKIIGINS</sequence>
<proteinExistence type="predicted"/>
<dbReference type="EMBL" id="LR031878">
    <property type="protein sequence ID" value="VDD53227.1"/>
    <property type="molecule type" value="Genomic_DNA"/>
</dbReference>
<name>A0A3P6F6L7_BRAOL</name>
<dbReference type="AlphaFoldDB" id="A0A3P6F6L7"/>
<organism evidence="1">
    <name type="scientific">Brassica oleracea</name>
    <name type="common">Wild cabbage</name>
    <dbReference type="NCBI Taxonomy" id="3712"/>
    <lineage>
        <taxon>Eukaryota</taxon>
        <taxon>Viridiplantae</taxon>
        <taxon>Streptophyta</taxon>
        <taxon>Embryophyta</taxon>
        <taxon>Tracheophyta</taxon>
        <taxon>Spermatophyta</taxon>
        <taxon>Magnoliopsida</taxon>
        <taxon>eudicotyledons</taxon>
        <taxon>Gunneridae</taxon>
        <taxon>Pentapetalae</taxon>
        <taxon>rosids</taxon>
        <taxon>malvids</taxon>
        <taxon>Brassicales</taxon>
        <taxon>Brassicaceae</taxon>
        <taxon>Brassiceae</taxon>
        <taxon>Brassica</taxon>
    </lineage>
</organism>
<protein>
    <submittedName>
        <fullName evidence="1">Uncharacterized protein</fullName>
    </submittedName>
</protein>
<accession>A0A3P6F6L7</accession>
<evidence type="ECO:0000313" key="1">
    <source>
        <dbReference type="EMBL" id="VDD53227.1"/>
    </source>
</evidence>
<gene>
    <name evidence="1" type="ORF">BOLC1T05616H</name>
</gene>
<reference evidence="1" key="1">
    <citation type="submission" date="2018-11" db="EMBL/GenBank/DDBJ databases">
        <authorList>
            <consortium name="Genoscope - CEA"/>
            <person name="William W."/>
        </authorList>
    </citation>
    <scope>NUCLEOTIDE SEQUENCE</scope>
</reference>